<evidence type="ECO:0000259" key="8">
    <source>
        <dbReference type="Pfam" id="PF13567"/>
    </source>
</evidence>
<comment type="subcellular location">
    <subcellularLocation>
        <location evidence="1">Cell membrane</location>
        <topology evidence="1">Multi-pass membrane protein</topology>
    </subcellularLocation>
</comment>
<feature type="domain" description="DUF4131" evidence="8">
    <location>
        <begin position="49"/>
        <end position="199"/>
    </location>
</feature>
<keyword evidence="5 6" id="KW-0472">Membrane</keyword>
<sequence length="699" mass="80315">MAIMTELSFYQKLERVPLLKIATIYVVGLFAAPTLKFSFSSFQYLQDSLILLSGIILCCFLFKGGLFKYCYLIGYYILVLLFGIWQFWRSDPLYMENHFSHFQLDSYVVEIVQEPSTKSETTRFSVEVLGGYMQDSFMATTGKLMISLKATTKRPLRYADRLWLKGTMSAVPPPFNPFEFDYREYLKGSAIYHQIFLHPSNYIRIEREDSHFPDVMVLALRTRESFLKKLRRYCKNEEYYSIAAALLYGFRGEIDEANIKAFTNTGTIHVLSVSGMHVAVLFGFLSLVFRYIPWPLRLNWVPVVITFSIIWIYAFIAGLDPPIVRAAIMISFVLCARHFKRNSSTLNALVAAASIILLCDPRAITNVGYQLSFLAVLGMLLFLPIFEKIVIVKNPFIRFLRDTVGISIAAQVLTTPLTLYYFGQFPTYFLLANLLVGLPSTVTMYLGFLMTINPIDWLNELFGFLLENFIACILYSLKAIDRLAFSTIQIDIIDGNLLFLSYAAVFSLLYAYQWKDRKYCYLGFLCVAGIVFITIIQQIIDENTERFRIYNTRNELTIAYFKNQQAIIYSTFDSLNHKALQYACGREIRVWASEGNVRFIPLKSKSVRNNYLVELPFGKIVVMEYFSNELPSAELLVVRKNAIQKLPAAVNKILPREVILDGSNSLKKSLQARTILDSLGMKSYLIKDNFAYVWDKESL</sequence>
<evidence type="ECO:0000256" key="1">
    <source>
        <dbReference type="ARBA" id="ARBA00004651"/>
    </source>
</evidence>
<feature type="transmembrane region" description="Helical" evidence="6">
    <location>
        <begin position="519"/>
        <end position="540"/>
    </location>
</feature>
<accession>A0A363NM24</accession>
<evidence type="ECO:0000256" key="6">
    <source>
        <dbReference type="SAM" id="Phobius"/>
    </source>
</evidence>
<organism evidence="9 10">
    <name type="scientific">Sphingobacterium athyrii</name>
    <dbReference type="NCBI Taxonomy" id="2152717"/>
    <lineage>
        <taxon>Bacteria</taxon>
        <taxon>Pseudomonadati</taxon>
        <taxon>Bacteroidota</taxon>
        <taxon>Sphingobacteriia</taxon>
        <taxon>Sphingobacteriales</taxon>
        <taxon>Sphingobacteriaceae</taxon>
        <taxon>Sphingobacterium</taxon>
    </lineage>
</organism>
<dbReference type="OrthoDB" id="9761531at2"/>
<dbReference type="Pfam" id="PF13567">
    <property type="entry name" value="DUF4131"/>
    <property type="match status" value="1"/>
</dbReference>
<feature type="transmembrane region" description="Helical" evidence="6">
    <location>
        <begin position="69"/>
        <end position="88"/>
    </location>
</feature>
<evidence type="ECO:0008006" key="11">
    <source>
        <dbReference type="Google" id="ProtNLM"/>
    </source>
</evidence>
<protein>
    <recommendedName>
        <fullName evidence="11">ComEC family competence protein</fullName>
    </recommendedName>
</protein>
<dbReference type="NCBIfam" id="TIGR00360">
    <property type="entry name" value="ComEC_N-term"/>
    <property type="match status" value="1"/>
</dbReference>
<feature type="transmembrane region" description="Helical" evidence="6">
    <location>
        <begin position="45"/>
        <end position="62"/>
    </location>
</feature>
<keyword evidence="3 6" id="KW-0812">Transmembrane</keyword>
<dbReference type="PANTHER" id="PTHR30619:SF1">
    <property type="entry name" value="RECOMBINATION PROTEIN 2"/>
    <property type="match status" value="1"/>
</dbReference>
<feature type="transmembrane region" description="Helical" evidence="6">
    <location>
        <begin position="322"/>
        <end position="339"/>
    </location>
</feature>
<evidence type="ECO:0000256" key="4">
    <source>
        <dbReference type="ARBA" id="ARBA00022989"/>
    </source>
</evidence>
<feature type="transmembrane region" description="Helical" evidence="6">
    <location>
        <begin position="296"/>
        <end position="316"/>
    </location>
</feature>
<keyword evidence="10" id="KW-1185">Reference proteome</keyword>
<reference evidence="9 10" key="1">
    <citation type="submission" date="2018-04" db="EMBL/GenBank/DDBJ databases">
        <title>Sphingobacterium sp. M46 Genome.</title>
        <authorList>
            <person name="Cheng J."/>
            <person name="Li Y."/>
        </authorList>
    </citation>
    <scope>NUCLEOTIDE SEQUENCE [LARGE SCALE GENOMIC DNA]</scope>
    <source>
        <strain evidence="9 10">M46</strain>
    </source>
</reference>
<evidence type="ECO:0000256" key="5">
    <source>
        <dbReference type="ARBA" id="ARBA00023136"/>
    </source>
</evidence>
<comment type="caution">
    <text evidence="9">The sequence shown here is derived from an EMBL/GenBank/DDBJ whole genome shotgun (WGS) entry which is preliminary data.</text>
</comment>
<feature type="transmembrane region" description="Helical" evidence="6">
    <location>
        <begin position="346"/>
        <end position="364"/>
    </location>
</feature>
<feature type="transmembrane region" description="Helical" evidence="6">
    <location>
        <begin position="370"/>
        <end position="391"/>
    </location>
</feature>
<dbReference type="InterPro" id="IPR052159">
    <property type="entry name" value="Competence_DNA_uptake"/>
</dbReference>
<proteinExistence type="predicted"/>
<feature type="transmembrane region" description="Helical" evidence="6">
    <location>
        <begin position="492"/>
        <end position="512"/>
    </location>
</feature>
<feature type="transmembrane region" description="Helical" evidence="6">
    <location>
        <begin position="268"/>
        <end position="289"/>
    </location>
</feature>
<name>A0A363NM24_9SPHI</name>
<dbReference type="GO" id="GO:0005886">
    <property type="term" value="C:plasma membrane"/>
    <property type="evidence" value="ECO:0007669"/>
    <property type="project" value="UniProtKB-SubCell"/>
</dbReference>
<dbReference type="EMBL" id="QCXX01000009">
    <property type="protein sequence ID" value="PUV21691.1"/>
    <property type="molecule type" value="Genomic_DNA"/>
</dbReference>
<feature type="domain" description="ComEC/Rec2-related protein" evidence="7">
    <location>
        <begin position="246"/>
        <end position="513"/>
    </location>
</feature>
<feature type="transmembrane region" description="Helical" evidence="6">
    <location>
        <begin position="428"/>
        <end position="449"/>
    </location>
</feature>
<evidence type="ECO:0000313" key="9">
    <source>
        <dbReference type="EMBL" id="PUV21691.1"/>
    </source>
</evidence>
<dbReference type="InterPro" id="IPR025405">
    <property type="entry name" value="DUF4131"/>
</dbReference>
<keyword evidence="4 6" id="KW-1133">Transmembrane helix</keyword>
<feature type="transmembrane region" description="Helical" evidence="6">
    <location>
        <begin position="21"/>
        <end position="39"/>
    </location>
</feature>
<evidence type="ECO:0000313" key="10">
    <source>
        <dbReference type="Proteomes" id="UP000250831"/>
    </source>
</evidence>
<evidence type="ECO:0000259" key="7">
    <source>
        <dbReference type="Pfam" id="PF03772"/>
    </source>
</evidence>
<evidence type="ECO:0000256" key="2">
    <source>
        <dbReference type="ARBA" id="ARBA00022475"/>
    </source>
</evidence>
<feature type="transmembrane region" description="Helical" evidence="6">
    <location>
        <begin position="461"/>
        <end position="480"/>
    </location>
</feature>
<dbReference type="Pfam" id="PF03772">
    <property type="entry name" value="Competence"/>
    <property type="match status" value="1"/>
</dbReference>
<feature type="transmembrane region" description="Helical" evidence="6">
    <location>
        <begin position="403"/>
        <end position="422"/>
    </location>
</feature>
<gene>
    <name evidence="9" type="ORF">DCO56_25455</name>
</gene>
<evidence type="ECO:0000256" key="3">
    <source>
        <dbReference type="ARBA" id="ARBA00022692"/>
    </source>
</evidence>
<dbReference type="PANTHER" id="PTHR30619">
    <property type="entry name" value="DNA INTERNALIZATION/COMPETENCE PROTEIN COMEC/REC2"/>
    <property type="match status" value="1"/>
</dbReference>
<dbReference type="AlphaFoldDB" id="A0A363NM24"/>
<keyword evidence="2" id="KW-1003">Cell membrane</keyword>
<dbReference type="Proteomes" id="UP000250831">
    <property type="component" value="Unassembled WGS sequence"/>
</dbReference>
<dbReference type="InterPro" id="IPR004477">
    <property type="entry name" value="ComEC_N"/>
</dbReference>